<feature type="signal peptide" evidence="1">
    <location>
        <begin position="1"/>
        <end position="42"/>
    </location>
</feature>
<evidence type="ECO:0000259" key="2">
    <source>
        <dbReference type="PROSITE" id="PS50022"/>
    </source>
</evidence>
<gene>
    <name evidence="3" type="ORF">POF50_006290</name>
</gene>
<dbReference type="PROSITE" id="PS50022">
    <property type="entry name" value="FA58C_3"/>
    <property type="match status" value="1"/>
</dbReference>
<dbReference type="AlphaFoldDB" id="A0AA90H081"/>
<feature type="chain" id="PRO_5041649628" evidence="1">
    <location>
        <begin position="43"/>
        <end position="732"/>
    </location>
</feature>
<comment type="caution">
    <text evidence="3">The sequence shown here is derived from an EMBL/GenBank/DDBJ whole genome shotgun (WGS) entry which is preliminary data.</text>
</comment>
<dbReference type="InterPro" id="IPR000421">
    <property type="entry name" value="FA58C"/>
</dbReference>
<dbReference type="InterPro" id="IPR008979">
    <property type="entry name" value="Galactose-bd-like_sf"/>
</dbReference>
<evidence type="ECO:0000313" key="3">
    <source>
        <dbReference type="EMBL" id="MDI5968956.1"/>
    </source>
</evidence>
<reference evidence="3" key="1">
    <citation type="submission" date="2023-05" db="EMBL/GenBank/DDBJ databases">
        <title>Streptantibioticus silvisoli sp. nov., acidotolerant actinomycetes 1 from pine litter.</title>
        <authorList>
            <person name="Swiecimska M."/>
            <person name="Golinska P."/>
            <person name="Sangal V."/>
            <person name="Wachnowicz B."/>
            <person name="Goodfellow M."/>
        </authorList>
    </citation>
    <scope>NUCLEOTIDE SEQUENCE</scope>
    <source>
        <strain evidence="3">SL13</strain>
    </source>
</reference>
<name>A0AA90H081_9ACTN</name>
<dbReference type="EMBL" id="JABXJJ020000007">
    <property type="protein sequence ID" value="MDI5968956.1"/>
    <property type="molecule type" value="Genomic_DNA"/>
</dbReference>
<keyword evidence="1" id="KW-0732">Signal</keyword>
<evidence type="ECO:0000256" key="1">
    <source>
        <dbReference type="SAM" id="SignalP"/>
    </source>
</evidence>
<dbReference type="Pfam" id="PF00754">
    <property type="entry name" value="F5_F8_type_C"/>
    <property type="match status" value="1"/>
</dbReference>
<protein>
    <submittedName>
        <fullName evidence="3">Discoidin domain-containing protein</fullName>
    </submittedName>
</protein>
<dbReference type="Gene3D" id="2.60.120.260">
    <property type="entry name" value="Galactose-binding domain-like"/>
    <property type="match status" value="1"/>
</dbReference>
<organism evidence="3">
    <name type="scientific">Streptantibioticus silvisoli</name>
    <dbReference type="NCBI Taxonomy" id="2705255"/>
    <lineage>
        <taxon>Bacteria</taxon>
        <taxon>Bacillati</taxon>
        <taxon>Actinomycetota</taxon>
        <taxon>Actinomycetes</taxon>
        <taxon>Kitasatosporales</taxon>
        <taxon>Streptomycetaceae</taxon>
        <taxon>Streptantibioticus</taxon>
    </lineage>
</organism>
<dbReference type="InterPro" id="IPR059186">
    <property type="entry name" value="SACTE_4363"/>
</dbReference>
<sequence length="732" mass="76890">MRSESRPRARRGFRLRGGPLAAASVLAVMAGAVVLPAGTAQAADTLLSQGKTATASSTESASFPASAAVDGDTGTRWSSAFSDPQWLEVDLGATDTIDKVVLDWESASASSFQIQTSTDGTNWTNVYSTTTGPGGDQTLSVSGTGRYVRMYGTARSTQYGYSLYEFQVYGTAGGGGNPGSPPATSDTPNFGPNVQVFDPSQSASSIQSALDSAFNTQQSNQFGTQRNAFLFKPGTYNVNANVGFNTQVMGLGQNPDQVQINGGVTSDAQWNGGNGTTNFWREVENLSITPSSGTETWAVSQGASMRRVDVHGELKLDPSGDGWSSGGFLSDSRVSGQVFSGSQQQWMSRNDTIGSWSNGVWNQVFVGVNGAPAQSFPNPTYTTVGQTPVEKEKPYLYIDSSGNYHVFVPSLQQNTSGATWVNGNTAGTSLPMHDFYVTQPGDTAATMNAALAAGDDLLITPGVYHINQTLQVTHPDQIVMGMGLATLIPDNGVTVINTGDVDGAQIDDLLVDGGATNSASLITMGSAGNTTSHASDPQAIEDVYVRIGGDQVGKATDSLVVNANNTIGDNLWLWRADHGNGVGWTSNTADTGLIVNGANVTMYGLAVEHYQKTEVLWNGNGGRTYFFQNENPYDPPNQASWMNGSTDGYPAYEVAPGVTSHQAYGVGSYCYFNVNTSIVNDHAFQAPVVSGVQFHDLLTVSLGGVGTINHVINSTGAAANATTENIYLTSGP</sequence>
<feature type="domain" description="F5/8 type C" evidence="2">
    <location>
        <begin position="33"/>
        <end position="171"/>
    </location>
</feature>
<dbReference type="SUPFAM" id="SSF49785">
    <property type="entry name" value="Galactose-binding domain-like"/>
    <property type="match status" value="1"/>
</dbReference>
<dbReference type="CDD" id="cd23669">
    <property type="entry name" value="GH55_SacteLam55A-like"/>
    <property type="match status" value="1"/>
</dbReference>
<proteinExistence type="predicted"/>
<dbReference type="RefSeq" id="WP_271313518.1">
    <property type="nucleotide sequence ID" value="NZ_JABXJJ020000007.1"/>
</dbReference>
<accession>A0AA90H081</accession>